<dbReference type="VEuPathDB" id="MicrosporidiaDB:VCUG_00349"/>
<evidence type="ECO:0000313" key="1">
    <source>
        <dbReference type="EMBL" id="ELA48111.1"/>
    </source>
</evidence>
<dbReference type="Proteomes" id="UP000011081">
    <property type="component" value="Unassembled WGS sequence"/>
</dbReference>
<dbReference type="RefSeq" id="XP_008073370.1">
    <property type="nucleotide sequence ID" value="XM_008075179.1"/>
</dbReference>
<dbReference type="HOGENOM" id="CLU_2225198_0_0_1"/>
<dbReference type="AlphaFoldDB" id="L2GWQ8"/>
<dbReference type="InParanoid" id="L2GWQ8"/>
<keyword evidence="2" id="KW-1185">Reference proteome</keyword>
<sequence>MLFSLLQFLSSRGEKTPHSLRCCHRLTYFYLSPVLFSSCSYSCGIADQQHRTSTDRLTLSPVLFSSCSYSCGIADQQHKTSTDRLTLSPVLKRHSYVLHNYMSDSK</sequence>
<accession>L2GWQ8</accession>
<protein>
    <submittedName>
        <fullName evidence="1">Uncharacterized protein</fullName>
    </submittedName>
</protein>
<dbReference type="GeneID" id="19878236"/>
<organism evidence="1 2">
    <name type="scientific">Vavraia culicis (isolate floridensis)</name>
    <name type="common">Microsporidian parasite</name>
    <dbReference type="NCBI Taxonomy" id="948595"/>
    <lineage>
        <taxon>Eukaryota</taxon>
        <taxon>Fungi</taxon>
        <taxon>Fungi incertae sedis</taxon>
        <taxon>Microsporidia</taxon>
        <taxon>Pleistophoridae</taxon>
        <taxon>Vavraia</taxon>
    </lineage>
</organism>
<gene>
    <name evidence="1" type="ORF">VCUG_00349</name>
</gene>
<proteinExistence type="predicted"/>
<reference evidence="2" key="1">
    <citation type="submission" date="2011-03" db="EMBL/GenBank/DDBJ databases">
        <title>The genome sequence of Vavraia culicis strain floridensis.</title>
        <authorList>
            <consortium name="The Broad Institute Genome Sequencing Platform"/>
            <person name="Cuomo C."/>
            <person name="Becnel J."/>
            <person name="Sanscrainte N."/>
            <person name="Young S.K."/>
            <person name="Zeng Q."/>
            <person name="Gargeya S."/>
            <person name="Fitzgerald M."/>
            <person name="Haas B."/>
            <person name="Abouelleil A."/>
            <person name="Alvarado L."/>
            <person name="Arachchi H.M."/>
            <person name="Berlin A."/>
            <person name="Chapman S.B."/>
            <person name="Gearin G."/>
            <person name="Goldberg J."/>
            <person name="Griggs A."/>
            <person name="Gujja S."/>
            <person name="Hansen M."/>
            <person name="Heiman D."/>
            <person name="Howarth C."/>
            <person name="Larimer J."/>
            <person name="Lui A."/>
            <person name="MacDonald P.J.P."/>
            <person name="McCowen C."/>
            <person name="Montmayeur A."/>
            <person name="Murphy C."/>
            <person name="Neiman D."/>
            <person name="Pearson M."/>
            <person name="Priest M."/>
            <person name="Roberts A."/>
            <person name="Saif S."/>
            <person name="Shea T."/>
            <person name="Sisk P."/>
            <person name="Stolte C."/>
            <person name="Sykes S."/>
            <person name="Wortman J."/>
            <person name="Nusbaum C."/>
            <person name="Birren B."/>
        </authorList>
    </citation>
    <scope>NUCLEOTIDE SEQUENCE [LARGE SCALE GENOMIC DNA]</scope>
    <source>
        <strain evidence="2">floridensis</strain>
    </source>
</reference>
<name>L2GWQ8_VAVCU</name>
<dbReference type="EMBL" id="GL877407">
    <property type="protein sequence ID" value="ELA48111.1"/>
    <property type="molecule type" value="Genomic_DNA"/>
</dbReference>
<evidence type="ECO:0000313" key="2">
    <source>
        <dbReference type="Proteomes" id="UP000011081"/>
    </source>
</evidence>